<proteinExistence type="predicted"/>
<feature type="transmembrane region" description="Helical" evidence="1">
    <location>
        <begin position="135"/>
        <end position="155"/>
    </location>
</feature>
<dbReference type="Proteomes" id="UP000584824">
    <property type="component" value="Unassembled WGS sequence"/>
</dbReference>
<feature type="transmembrane region" description="Helical" evidence="1">
    <location>
        <begin position="283"/>
        <end position="304"/>
    </location>
</feature>
<dbReference type="InterPro" id="IPR002656">
    <property type="entry name" value="Acyl_transf_3_dom"/>
</dbReference>
<sequence length="355" mass="40066">MAENAKPSSPRFAYIDCVRGLAAVFVLMQHTLEYAGFINVLGKGSYNLIANFGQAGVFAFFLVSGFVIPFSLERSKSARDFWIKRLLRIYPLYLFMFAMTFLVFTYVEGIPFERPLLTILGQLVFINAWVGFQDYVGGSWTLVIEFTWYVGLFIWWRLTGGIHAKKLLIVAFVTAVTVSTIAIVYPTRIPLGSLGNLLACCWGLFILEYTKGRFSLRQFWLVNGVFVLVCVFVLYVGFGLRPVARLGEMVNFPIFVASWTIGAATFFFFYLFRNSPAICNRYLVLLGSISYSVYLVHPLLLHVLSRYGVVGFPFVFIGIPATIAIATLTYRYIEQPFIRIGHGRKAAPQPNPVKA</sequence>
<dbReference type="InterPro" id="IPR050879">
    <property type="entry name" value="Acyltransferase_3"/>
</dbReference>
<keyword evidence="1" id="KW-0472">Membrane</keyword>
<feature type="transmembrane region" description="Helical" evidence="1">
    <location>
        <begin position="167"/>
        <end position="185"/>
    </location>
</feature>
<comment type="caution">
    <text evidence="3">The sequence shown here is derived from an EMBL/GenBank/DDBJ whole genome shotgun (WGS) entry which is preliminary data.</text>
</comment>
<organism evidence="3 4">
    <name type="scientific">Allorhizobium borbori</name>
    <dbReference type="NCBI Taxonomy" id="485907"/>
    <lineage>
        <taxon>Bacteria</taxon>
        <taxon>Pseudomonadati</taxon>
        <taxon>Pseudomonadota</taxon>
        <taxon>Alphaproteobacteria</taxon>
        <taxon>Hyphomicrobiales</taxon>
        <taxon>Rhizobiaceae</taxon>
        <taxon>Rhizobium/Agrobacterium group</taxon>
        <taxon>Allorhizobium</taxon>
    </lineage>
</organism>
<protein>
    <submittedName>
        <fullName evidence="3">Peptidoglycan/LPS O-acetylase OafA/YrhL</fullName>
    </submittedName>
</protein>
<evidence type="ECO:0000313" key="4">
    <source>
        <dbReference type="Proteomes" id="UP000584824"/>
    </source>
</evidence>
<dbReference type="PANTHER" id="PTHR23028:SF53">
    <property type="entry name" value="ACYL_TRANSF_3 DOMAIN-CONTAINING PROTEIN"/>
    <property type="match status" value="1"/>
</dbReference>
<reference evidence="3 4" key="1">
    <citation type="submission" date="2020-08" db="EMBL/GenBank/DDBJ databases">
        <title>Genomic Encyclopedia of Type Strains, Phase IV (KMG-IV): sequencing the most valuable type-strain genomes for metagenomic binning, comparative biology and taxonomic classification.</title>
        <authorList>
            <person name="Goeker M."/>
        </authorList>
    </citation>
    <scope>NUCLEOTIDE SEQUENCE [LARGE SCALE GENOMIC DNA]</scope>
    <source>
        <strain evidence="3 4">DSM 26385</strain>
    </source>
</reference>
<evidence type="ECO:0000259" key="2">
    <source>
        <dbReference type="Pfam" id="PF01757"/>
    </source>
</evidence>
<feature type="transmembrane region" description="Helical" evidence="1">
    <location>
        <begin position="48"/>
        <end position="68"/>
    </location>
</feature>
<evidence type="ECO:0000313" key="3">
    <source>
        <dbReference type="EMBL" id="MBB4103832.1"/>
    </source>
</evidence>
<dbReference type="EMBL" id="JACIDU010000008">
    <property type="protein sequence ID" value="MBB4103832.1"/>
    <property type="molecule type" value="Genomic_DNA"/>
</dbReference>
<dbReference type="PANTHER" id="PTHR23028">
    <property type="entry name" value="ACETYLTRANSFERASE"/>
    <property type="match status" value="1"/>
</dbReference>
<feature type="domain" description="Acyltransferase 3" evidence="2">
    <location>
        <begin position="13"/>
        <end position="331"/>
    </location>
</feature>
<dbReference type="RefSeq" id="WP_183792717.1">
    <property type="nucleotide sequence ID" value="NZ_JACIDU010000008.1"/>
</dbReference>
<dbReference type="GO" id="GO:0016747">
    <property type="term" value="F:acyltransferase activity, transferring groups other than amino-acyl groups"/>
    <property type="evidence" value="ECO:0007669"/>
    <property type="project" value="InterPro"/>
</dbReference>
<keyword evidence="1" id="KW-1133">Transmembrane helix</keyword>
<feature type="transmembrane region" description="Helical" evidence="1">
    <location>
        <begin position="219"/>
        <end position="238"/>
    </location>
</feature>
<keyword evidence="4" id="KW-1185">Reference proteome</keyword>
<dbReference type="GO" id="GO:0016020">
    <property type="term" value="C:membrane"/>
    <property type="evidence" value="ECO:0007669"/>
    <property type="project" value="TreeGrafter"/>
</dbReference>
<gene>
    <name evidence="3" type="ORF">GGQ66_002400</name>
</gene>
<feature type="transmembrane region" description="Helical" evidence="1">
    <location>
        <begin position="250"/>
        <end position="271"/>
    </location>
</feature>
<dbReference type="AlphaFoldDB" id="A0A7W6K4F8"/>
<feature type="transmembrane region" description="Helical" evidence="1">
    <location>
        <begin position="89"/>
        <end position="107"/>
    </location>
</feature>
<accession>A0A7W6K4F8</accession>
<dbReference type="Pfam" id="PF01757">
    <property type="entry name" value="Acyl_transf_3"/>
    <property type="match status" value="1"/>
</dbReference>
<name>A0A7W6K4F8_9HYPH</name>
<evidence type="ECO:0000256" key="1">
    <source>
        <dbReference type="SAM" id="Phobius"/>
    </source>
</evidence>
<feature type="transmembrane region" description="Helical" evidence="1">
    <location>
        <begin position="310"/>
        <end position="330"/>
    </location>
</feature>
<feature type="transmembrane region" description="Helical" evidence="1">
    <location>
        <begin position="191"/>
        <end position="207"/>
    </location>
</feature>
<dbReference type="GO" id="GO:0000271">
    <property type="term" value="P:polysaccharide biosynthetic process"/>
    <property type="evidence" value="ECO:0007669"/>
    <property type="project" value="TreeGrafter"/>
</dbReference>
<keyword evidence="1" id="KW-0812">Transmembrane</keyword>